<evidence type="ECO:0000313" key="2">
    <source>
        <dbReference type="Proteomes" id="UP001597506"/>
    </source>
</evidence>
<dbReference type="EMBL" id="JBHUMF010000001">
    <property type="protein sequence ID" value="MFD2679149.1"/>
    <property type="molecule type" value="Genomic_DNA"/>
</dbReference>
<protein>
    <recommendedName>
        <fullName evidence="3">Caspase domain-containing protein</fullName>
    </recommendedName>
</protein>
<keyword evidence="2" id="KW-1185">Reference proteome</keyword>
<comment type="caution">
    <text evidence="1">The sequence shown here is derived from an EMBL/GenBank/DDBJ whole genome shotgun (WGS) entry which is preliminary data.</text>
</comment>
<sequence>MKYRNHTAYLSISASGPLNGELENLSMKARERAFADLKYTTADVDFYEMHWKKEWGGDAKYKHHERLRNPKLREVNNALNRIGAWFASYQESEEWIGGNITIVYAGHGKNNDGSWVLEDGEISVTDLFEILNNYLINDQNSLRVSLILDSCYSGKFLVDFLHKVYAEENSIISPDYCAVACLHDEVALEEPCLGHGLYTYSFSLSSFGPYRGIDIDPERYKDPAIRLFLDPGHGCSLFTFGKQNPIRFDNGTFDTCGKHLSIFRENEPYELLTKDEIYSEFELSRFLIEDEIHRVKKSGYYIKSENLTEEGITSSDVKVGRRT</sequence>
<dbReference type="RefSeq" id="WP_377931541.1">
    <property type="nucleotide sequence ID" value="NZ_JBHUMF010000001.1"/>
</dbReference>
<evidence type="ECO:0008006" key="3">
    <source>
        <dbReference type="Google" id="ProtNLM"/>
    </source>
</evidence>
<name>A0ABW5RMD4_9BACI</name>
<proteinExistence type="predicted"/>
<evidence type="ECO:0000313" key="1">
    <source>
        <dbReference type="EMBL" id="MFD2679149.1"/>
    </source>
</evidence>
<dbReference type="Gene3D" id="3.40.50.1460">
    <property type="match status" value="1"/>
</dbReference>
<gene>
    <name evidence="1" type="ORF">ACFSUL_00120</name>
</gene>
<accession>A0ABW5RMD4</accession>
<organism evidence="1 2">
    <name type="scientific">Bacillus seohaeanensis</name>
    <dbReference type="NCBI Taxonomy" id="284580"/>
    <lineage>
        <taxon>Bacteria</taxon>
        <taxon>Bacillati</taxon>
        <taxon>Bacillota</taxon>
        <taxon>Bacilli</taxon>
        <taxon>Bacillales</taxon>
        <taxon>Bacillaceae</taxon>
        <taxon>Bacillus</taxon>
    </lineage>
</organism>
<dbReference type="Proteomes" id="UP001597506">
    <property type="component" value="Unassembled WGS sequence"/>
</dbReference>
<reference evidence="2" key="1">
    <citation type="journal article" date="2019" name="Int. J. Syst. Evol. Microbiol.">
        <title>The Global Catalogue of Microorganisms (GCM) 10K type strain sequencing project: providing services to taxonomists for standard genome sequencing and annotation.</title>
        <authorList>
            <consortium name="The Broad Institute Genomics Platform"/>
            <consortium name="The Broad Institute Genome Sequencing Center for Infectious Disease"/>
            <person name="Wu L."/>
            <person name="Ma J."/>
        </authorList>
    </citation>
    <scope>NUCLEOTIDE SEQUENCE [LARGE SCALE GENOMIC DNA]</scope>
    <source>
        <strain evidence="2">KCTC 3913</strain>
    </source>
</reference>